<dbReference type="Proteomes" id="UP000624701">
    <property type="component" value="Unassembled WGS sequence"/>
</dbReference>
<dbReference type="Pfam" id="PF14345">
    <property type="entry name" value="GDYXXLXY"/>
    <property type="match status" value="1"/>
</dbReference>
<keyword evidence="2" id="KW-1185">Reference proteome</keyword>
<evidence type="ECO:0000313" key="2">
    <source>
        <dbReference type="Proteomes" id="UP000624701"/>
    </source>
</evidence>
<sequence length="193" mass="22760">MKKIYILIAFCVLALIQIFIPAQMVLSQETVLEKGKAYKFITRPIDPNDPFRGKYITLRYEINSFRTIDTTWQRGDDVYVYIKDSLGFAKLDTISKQKIVRDTDYVIGKATWLNRKTEWNKRPTHLNFDLPFNRFYMNENKAKPAEDVVRLRRNDSTIKRVYGLVHIKDGTSVLKDVFINDISIKEYVEQNRP</sequence>
<proteinExistence type="predicted"/>
<organism evidence="1 2">
    <name type="scientific">Winogradskyella haliclonae</name>
    <dbReference type="NCBI Taxonomy" id="2048558"/>
    <lineage>
        <taxon>Bacteria</taxon>
        <taxon>Pseudomonadati</taxon>
        <taxon>Bacteroidota</taxon>
        <taxon>Flavobacteriia</taxon>
        <taxon>Flavobacteriales</taxon>
        <taxon>Flavobacteriaceae</taxon>
        <taxon>Winogradskyella</taxon>
    </lineage>
</organism>
<name>A0ABQ2BTB5_9FLAO</name>
<dbReference type="EMBL" id="BMDQ01000001">
    <property type="protein sequence ID" value="GGI55712.1"/>
    <property type="molecule type" value="Genomic_DNA"/>
</dbReference>
<comment type="caution">
    <text evidence="1">The sequence shown here is derived from an EMBL/GenBank/DDBJ whole genome shotgun (WGS) entry which is preliminary data.</text>
</comment>
<gene>
    <name evidence="1" type="ORF">GCM10011444_00210</name>
</gene>
<dbReference type="InterPro" id="IPR025833">
    <property type="entry name" value="GDYXXLXY"/>
</dbReference>
<evidence type="ECO:0000313" key="1">
    <source>
        <dbReference type="EMBL" id="GGI55712.1"/>
    </source>
</evidence>
<protein>
    <recommendedName>
        <fullName evidence="3">Membrane-anchored protein</fullName>
    </recommendedName>
</protein>
<evidence type="ECO:0008006" key="3">
    <source>
        <dbReference type="Google" id="ProtNLM"/>
    </source>
</evidence>
<dbReference type="RefSeq" id="WP_188372659.1">
    <property type="nucleotide sequence ID" value="NZ_BMDQ01000001.1"/>
</dbReference>
<accession>A0ABQ2BTB5</accession>
<reference evidence="2" key="1">
    <citation type="journal article" date="2019" name="Int. J. Syst. Evol. Microbiol.">
        <title>The Global Catalogue of Microorganisms (GCM) 10K type strain sequencing project: providing services to taxonomists for standard genome sequencing and annotation.</title>
        <authorList>
            <consortium name="The Broad Institute Genomics Platform"/>
            <consortium name="The Broad Institute Genome Sequencing Center for Infectious Disease"/>
            <person name="Wu L."/>
            <person name="Ma J."/>
        </authorList>
    </citation>
    <scope>NUCLEOTIDE SEQUENCE [LARGE SCALE GENOMIC DNA]</scope>
    <source>
        <strain evidence="2">CCM 8681</strain>
    </source>
</reference>